<comment type="caution">
    <text evidence="1">The sequence shown here is derived from an EMBL/GenBank/DDBJ whole genome shotgun (WGS) entry which is preliminary data.</text>
</comment>
<dbReference type="Proteomes" id="UP001060215">
    <property type="component" value="Chromosome 8"/>
</dbReference>
<evidence type="ECO:0000313" key="1">
    <source>
        <dbReference type="EMBL" id="KAI8001262.1"/>
    </source>
</evidence>
<protein>
    <submittedName>
        <fullName evidence="1">Uncharacterized protein</fullName>
    </submittedName>
</protein>
<accession>A0ACC0GJA2</accession>
<name>A0ACC0GJA2_9ERIC</name>
<evidence type="ECO:0000313" key="2">
    <source>
        <dbReference type="Proteomes" id="UP001060215"/>
    </source>
</evidence>
<gene>
    <name evidence="1" type="ORF">LOK49_LG09G01962</name>
</gene>
<sequence>MKGPPLLTRLHPPHSAGLIRNGSSFGSWLSLPRSNISHGGCATIISPSVKTCIFETFRVNCDVVIQPSTKVGAVAALLRNDQGALLDGVAMKVPIASVLQGEVMAIRLACVMCDTLQLSQVEVEENNQGAIKMSVSEDAPP</sequence>
<keyword evidence="2" id="KW-1185">Reference proteome</keyword>
<proteinExistence type="predicted"/>
<reference evidence="1 2" key="1">
    <citation type="journal article" date="2022" name="Plant J.">
        <title>Chromosome-level genome of Camellia lanceoleosa provides a valuable resource for understanding genome evolution and self-incompatibility.</title>
        <authorList>
            <person name="Gong W."/>
            <person name="Xiao S."/>
            <person name="Wang L."/>
            <person name="Liao Z."/>
            <person name="Chang Y."/>
            <person name="Mo W."/>
            <person name="Hu G."/>
            <person name="Li W."/>
            <person name="Zhao G."/>
            <person name="Zhu H."/>
            <person name="Hu X."/>
            <person name="Ji K."/>
            <person name="Xiang X."/>
            <person name="Song Q."/>
            <person name="Yuan D."/>
            <person name="Jin S."/>
            <person name="Zhang L."/>
        </authorList>
    </citation>
    <scope>NUCLEOTIDE SEQUENCE [LARGE SCALE GENOMIC DNA]</scope>
    <source>
        <strain evidence="1">SQ_2022a</strain>
    </source>
</reference>
<organism evidence="1 2">
    <name type="scientific">Camellia lanceoleosa</name>
    <dbReference type="NCBI Taxonomy" id="1840588"/>
    <lineage>
        <taxon>Eukaryota</taxon>
        <taxon>Viridiplantae</taxon>
        <taxon>Streptophyta</taxon>
        <taxon>Embryophyta</taxon>
        <taxon>Tracheophyta</taxon>
        <taxon>Spermatophyta</taxon>
        <taxon>Magnoliopsida</taxon>
        <taxon>eudicotyledons</taxon>
        <taxon>Gunneridae</taxon>
        <taxon>Pentapetalae</taxon>
        <taxon>asterids</taxon>
        <taxon>Ericales</taxon>
        <taxon>Theaceae</taxon>
        <taxon>Camellia</taxon>
    </lineage>
</organism>
<dbReference type="EMBL" id="CM045765">
    <property type="protein sequence ID" value="KAI8001262.1"/>
    <property type="molecule type" value="Genomic_DNA"/>
</dbReference>